<dbReference type="EMBL" id="RRYP01013249">
    <property type="protein sequence ID" value="TNV76615.1"/>
    <property type="molecule type" value="Genomic_DNA"/>
</dbReference>
<sequence length="77" mass="7973">MPLLSSAFSLTPRQISSIFACARAFAITNSALYLGMCLSKVTISAALGPKAISASWVRAESTWCESVAGSISEGISS</sequence>
<organism evidence="1 2">
    <name type="scientific">Halteria grandinella</name>
    <dbReference type="NCBI Taxonomy" id="5974"/>
    <lineage>
        <taxon>Eukaryota</taxon>
        <taxon>Sar</taxon>
        <taxon>Alveolata</taxon>
        <taxon>Ciliophora</taxon>
        <taxon>Intramacronucleata</taxon>
        <taxon>Spirotrichea</taxon>
        <taxon>Stichotrichia</taxon>
        <taxon>Sporadotrichida</taxon>
        <taxon>Halteriidae</taxon>
        <taxon>Halteria</taxon>
    </lineage>
</organism>
<reference evidence="1" key="1">
    <citation type="submission" date="2019-06" db="EMBL/GenBank/DDBJ databases">
        <authorList>
            <person name="Zheng W."/>
        </authorList>
    </citation>
    <scope>NUCLEOTIDE SEQUENCE</scope>
    <source>
        <strain evidence="1">QDHG01</strain>
    </source>
</reference>
<comment type="caution">
    <text evidence="1">The sequence shown here is derived from an EMBL/GenBank/DDBJ whole genome shotgun (WGS) entry which is preliminary data.</text>
</comment>
<accession>A0A8J8NM37</accession>
<protein>
    <submittedName>
        <fullName evidence="1">Uncharacterized protein</fullName>
    </submittedName>
</protein>
<evidence type="ECO:0000313" key="2">
    <source>
        <dbReference type="Proteomes" id="UP000785679"/>
    </source>
</evidence>
<dbReference type="Proteomes" id="UP000785679">
    <property type="component" value="Unassembled WGS sequence"/>
</dbReference>
<name>A0A8J8NM37_HALGN</name>
<keyword evidence="2" id="KW-1185">Reference proteome</keyword>
<gene>
    <name evidence="1" type="ORF">FGO68_gene14729</name>
</gene>
<proteinExistence type="predicted"/>
<dbReference type="AlphaFoldDB" id="A0A8J8NM37"/>
<evidence type="ECO:0000313" key="1">
    <source>
        <dbReference type="EMBL" id="TNV76615.1"/>
    </source>
</evidence>